<organism evidence="1">
    <name type="scientific">marine sediment metagenome</name>
    <dbReference type="NCBI Taxonomy" id="412755"/>
    <lineage>
        <taxon>unclassified sequences</taxon>
        <taxon>metagenomes</taxon>
        <taxon>ecological metagenomes</taxon>
    </lineage>
</organism>
<comment type="caution">
    <text evidence="1">The sequence shown here is derived from an EMBL/GenBank/DDBJ whole genome shotgun (WGS) entry which is preliminary data.</text>
</comment>
<dbReference type="EMBL" id="BART01039698">
    <property type="protein sequence ID" value="GAH22655.1"/>
    <property type="molecule type" value="Genomic_DNA"/>
</dbReference>
<gene>
    <name evidence="1" type="ORF">S01H4_65089</name>
</gene>
<evidence type="ECO:0000313" key="1">
    <source>
        <dbReference type="EMBL" id="GAH22655.1"/>
    </source>
</evidence>
<dbReference type="AlphaFoldDB" id="X1EQQ6"/>
<feature type="non-terminal residue" evidence="1">
    <location>
        <position position="1"/>
    </location>
</feature>
<sequence>FDKTQYLPGIYVLEATIVSVNDQTLVDSVRYLIYLERNPPLVGIFDDIKYVALKPPAHKYQYRVKKNVGKLILQVNILHPLYIKAQKLDKAISKQRSPLDSPLYFDYVVQLG</sequence>
<accession>X1EQQ6</accession>
<protein>
    <submittedName>
        <fullName evidence="1">Uncharacterized protein</fullName>
    </submittedName>
</protein>
<proteinExistence type="predicted"/>
<reference evidence="1" key="1">
    <citation type="journal article" date="2014" name="Front. Microbiol.">
        <title>High frequency of phylogenetically diverse reductive dehalogenase-homologous genes in deep subseafloor sedimentary metagenomes.</title>
        <authorList>
            <person name="Kawai M."/>
            <person name="Futagami T."/>
            <person name="Toyoda A."/>
            <person name="Takaki Y."/>
            <person name="Nishi S."/>
            <person name="Hori S."/>
            <person name="Arai W."/>
            <person name="Tsubouchi T."/>
            <person name="Morono Y."/>
            <person name="Uchiyama I."/>
            <person name="Ito T."/>
            <person name="Fujiyama A."/>
            <person name="Inagaki F."/>
            <person name="Takami H."/>
        </authorList>
    </citation>
    <scope>NUCLEOTIDE SEQUENCE</scope>
    <source>
        <strain evidence="1">Expedition CK06-06</strain>
    </source>
</reference>
<feature type="non-terminal residue" evidence="1">
    <location>
        <position position="112"/>
    </location>
</feature>
<name>X1EQQ6_9ZZZZ</name>